<organism evidence="8 9">
    <name type="scientific">Pangasianodon hypophthalmus</name>
    <name type="common">Striped catfish</name>
    <name type="synonym">Helicophagus hypophthalmus</name>
    <dbReference type="NCBI Taxonomy" id="310915"/>
    <lineage>
        <taxon>Eukaryota</taxon>
        <taxon>Metazoa</taxon>
        <taxon>Chordata</taxon>
        <taxon>Craniata</taxon>
        <taxon>Vertebrata</taxon>
        <taxon>Euteleostomi</taxon>
        <taxon>Actinopterygii</taxon>
        <taxon>Neopterygii</taxon>
        <taxon>Teleostei</taxon>
        <taxon>Ostariophysi</taxon>
        <taxon>Siluriformes</taxon>
        <taxon>Pangasiidae</taxon>
        <taxon>Pangasianodon</taxon>
    </lineage>
</organism>
<keyword evidence="5" id="KW-0732">Signal</keyword>
<dbReference type="AlphaFoldDB" id="A0A5N5PW05"/>
<feature type="transmembrane region" description="Helical" evidence="4">
    <location>
        <begin position="407"/>
        <end position="427"/>
    </location>
</feature>
<evidence type="ECO:0008006" key="10">
    <source>
        <dbReference type="Google" id="ProtNLM"/>
    </source>
</evidence>
<keyword evidence="4" id="KW-0812">Transmembrane</keyword>
<dbReference type="SUPFAM" id="SSF56487">
    <property type="entry name" value="SRCR-like"/>
    <property type="match status" value="1"/>
</dbReference>
<feature type="signal peptide" evidence="5">
    <location>
        <begin position="1"/>
        <end position="21"/>
    </location>
</feature>
<dbReference type="SMART" id="SM00202">
    <property type="entry name" value="SR"/>
    <property type="match status" value="1"/>
</dbReference>
<comment type="caution">
    <text evidence="2">Lacks conserved residue(s) required for the propagation of feature annotation.</text>
</comment>
<evidence type="ECO:0000256" key="3">
    <source>
        <dbReference type="SAM" id="MobiDB-lite"/>
    </source>
</evidence>
<keyword evidence="1 2" id="KW-1015">Disulfide bond</keyword>
<dbReference type="InterPro" id="IPR036179">
    <property type="entry name" value="Ig-like_dom_sf"/>
</dbReference>
<dbReference type="InterPro" id="IPR036772">
    <property type="entry name" value="SRCR-like_dom_sf"/>
</dbReference>
<dbReference type="EMBL" id="VFJC01000003">
    <property type="protein sequence ID" value="KAB5583765.1"/>
    <property type="molecule type" value="Genomic_DNA"/>
</dbReference>
<reference evidence="8 9" key="1">
    <citation type="submission" date="2019-06" db="EMBL/GenBank/DDBJ databases">
        <title>A chromosome-scale genome assembly of the striped catfish, Pangasianodon hypophthalmus.</title>
        <authorList>
            <person name="Wen M."/>
            <person name="Zahm M."/>
            <person name="Roques C."/>
            <person name="Cabau C."/>
            <person name="Klopp C."/>
            <person name="Donnadieu C."/>
            <person name="Jouanno E."/>
            <person name="Avarre J.-C."/>
            <person name="Campet M."/>
            <person name="Ha T.T.T."/>
            <person name="Dugue R."/>
            <person name="Lampietro C."/>
            <person name="Louis A."/>
            <person name="Herpin A."/>
            <person name="Echchiki A."/>
            <person name="Berthelot C."/>
            <person name="Parey E."/>
            <person name="Roest-Crollius H."/>
            <person name="Braasch I."/>
            <person name="Postlethwait J."/>
            <person name="Bobe J."/>
            <person name="Montfort J."/>
            <person name="Bouchez O."/>
            <person name="Begum T."/>
            <person name="Schartl M."/>
            <person name="Guiguen Y."/>
        </authorList>
    </citation>
    <scope>NUCLEOTIDE SEQUENCE [LARGE SCALE GENOMIC DNA]</scope>
    <source>
        <strain evidence="8 9">Indonesia</strain>
        <tissue evidence="8">Blood</tissue>
    </source>
</reference>
<dbReference type="Gene3D" id="3.10.250.10">
    <property type="entry name" value="SRCR-like domain"/>
    <property type="match status" value="1"/>
</dbReference>
<evidence type="ECO:0000313" key="8">
    <source>
        <dbReference type="EMBL" id="KAB5583765.1"/>
    </source>
</evidence>
<evidence type="ECO:0000256" key="2">
    <source>
        <dbReference type="PROSITE-ProRule" id="PRU00196"/>
    </source>
</evidence>
<feature type="disulfide bond" evidence="2">
    <location>
        <begin position="271"/>
        <end position="281"/>
    </location>
</feature>
<gene>
    <name evidence="8" type="ORF">PHYPO_G00099410</name>
</gene>
<evidence type="ECO:0000313" key="9">
    <source>
        <dbReference type="Proteomes" id="UP000327468"/>
    </source>
</evidence>
<keyword evidence="4" id="KW-1133">Transmembrane helix</keyword>
<dbReference type="GO" id="GO:0016020">
    <property type="term" value="C:membrane"/>
    <property type="evidence" value="ECO:0007669"/>
    <property type="project" value="InterPro"/>
</dbReference>
<dbReference type="PROSITE" id="PS50835">
    <property type="entry name" value="IG_LIKE"/>
    <property type="match status" value="1"/>
</dbReference>
<evidence type="ECO:0000256" key="5">
    <source>
        <dbReference type="SAM" id="SignalP"/>
    </source>
</evidence>
<protein>
    <recommendedName>
        <fullName evidence="10">SRCR domain-containing protein</fullName>
    </recommendedName>
</protein>
<sequence>MTLYKLTVLCLTVFAVQLAESQELLPAPTLSFNYGVNQSAIKLYSSVDMTCTIPSGAKMPAEIEKAFVCWYRNTVTKALSQFSEAINITISALSDPIAVLFPPVFPVGGKYTMQCETPQIGYKNTTLNVYDRLLPLRHGNESFQYIGSRVLAPGEWGAAVTRTNAGETYEFMCEMEVFLNGKTLRSRSKILTAMPDELSVHLVPKNSDSGTCYGEAFLKVRDGWRPLCFVSKFYDSMLVASIICRELGCGPAIDYDRLGFKAYNAIGTPNCTGNEKKIAECPIGSADFCDQGTLKIICSDALPPPTLSLSERDTSSWVYVRTEESVTLGCIFQSSINDYAYITFTHNGQDLSTTTALPGNRKTMTLRDPVPEGKYACYVHPGSSKLYRTENSNVIGIYIYNPPPPGAVAGGVITTVLGIVIFVYVCVYRARESDVQDTEPESSPRGSTTTPPQGAPESTGANIPQE</sequence>
<evidence type="ECO:0000259" key="7">
    <source>
        <dbReference type="PROSITE" id="PS50835"/>
    </source>
</evidence>
<accession>A0A5N5PW05</accession>
<name>A0A5N5PW05_PANHP</name>
<evidence type="ECO:0000256" key="1">
    <source>
        <dbReference type="ARBA" id="ARBA00023157"/>
    </source>
</evidence>
<dbReference type="InterPro" id="IPR001190">
    <property type="entry name" value="SRCR"/>
</dbReference>
<feature type="region of interest" description="Disordered" evidence="3">
    <location>
        <begin position="434"/>
        <end position="466"/>
    </location>
</feature>
<comment type="caution">
    <text evidence="8">The sequence shown here is derived from an EMBL/GenBank/DDBJ whole genome shotgun (WGS) entry which is preliminary data.</text>
</comment>
<dbReference type="Gene3D" id="2.60.40.10">
    <property type="entry name" value="Immunoglobulins"/>
    <property type="match status" value="1"/>
</dbReference>
<dbReference type="PROSITE" id="PS50287">
    <property type="entry name" value="SRCR_2"/>
    <property type="match status" value="1"/>
</dbReference>
<dbReference type="InterPro" id="IPR013783">
    <property type="entry name" value="Ig-like_fold"/>
</dbReference>
<feature type="domain" description="SRCR" evidence="6">
    <location>
        <begin position="200"/>
        <end position="299"/>
    </location>
</feature>
<evidence type="ECO:0000259" key="6">
    <source>
        <dbReference type="PROSITE" id="PS50287"/>
    </source>
</evidence>
<proteinExistence type="predicted"/>
<dbReference type="InterPro" id="IPR007110">
    <property type="entry name" value="Ig-like_dom"/>
</dbReference>
<dbReference type="SUPFAM" id="SSF48726">
    <property type="entry name" value="Immunoglobulin"/>
    <property type="match status" value="1"/>
</dbReference>
<keyword evidence="4" id="KW-0472">Membrane</keyword>
<evidence type="ECO:0000256" key="4">
    <source>
        <dbReference type="SAM" id="Phobius"/>
    </source>
</evidence>
<feature type="chain" id="PRO_5024449429" description="SRCR domain-containing protein" evidence="5">
    <location>
        <begin position="22"/>
        <end position="466"/>
    </location>
</feature>
<dbReference type="Proteomes" id="UP000327468">
    <property type="component" value="Chromosome 2"/>
</dbReference>
<feature type="domain" description="Ig-like" evidence="7">
    <location>
        <begin position="305"/>
        <end position="393"/>
    </location>
</feature>
<keyword evidence="9" id="KW-1185">Reference proteome</keyword>